<sequence>MNYNYHPYYYGMTNYNGYPTNYLNTPQYPNQTMNPNLNQLLVYGPYQEGPASQTRPPEWYQNYAYANPYINPSNVPDIAYYMNPQFLPTPR</sequence>
<dbReference type="Proteomes" id="UP000678228">
    <property type="component" value="Unassembled WGS sequence"/>
</dbReference>
<dbReference type="EMBL" id="JAGKSQ010000003">
    <property type="protein sequence ID" value="MBP3951056.1"/>
    <property type="molecule type" value="Genomic_DNA"/>
</dbReference>
<gene>
    <name evidence="1" type="ORF">J7W16_07900</name>
</gene>
<name>A0A941ANQ7_9BACI</name>
<evidence type="ECO:0000313" key="2">
    <source>
        <dbReference type="Proteomes" id="UP000678228"/>
    </source>
</evidence>
<reference evidence="1" key="1">
    <citation type="submission" date="2021-03" db="EMBL/GenBank/DDBJ databases">
        <title>Bacillus suaedae sp. nov., isolated from Suaeda aralocaspica.</title>
        <authorList>
            <person name="Lei R.F.R."/>
        </authorList>
    </citation>
    <scope>NUCLEOTIDE SEQUENCE</scope>
    <source>
        <strain evidence="1">YZJH907-2</strain>
    </source>
</reference>
<keyword evidence="2" id="KW-1185">Reference proteome</keyword>
<proteinExistence type="predicted"/>
<dbReference type="AlphaFoldDB" id="A0A941ANQ7"/>
<organism evidence="1 2">
    <name type="scientific">Halalkalibacter suaedae</name>
    <dbReference type="NCBI Taxonomy" id="2822140"/>
    <lineage>
        <taxon>Bacteria</taxon>
        <taxon>Bacillati</taxon>
        <taxon>Bacillota</taxon>
        <taxon>Bacilli</taxon>
        <taxon>Bacillales</taxon>
        <taxon>Bacillaceae</taxon>
        <taxon>Halalkalibacter</taxon>
    </lineage>
</organism>
<dbReference type="RefSeq" id="WP_210596761.1">
    <property type="nucleotide sequence ID" value="NZ_JAGKSQ010000003.1"/>
</dbReference>
<protein>
    <submittedName>
        <fullName evidence="1">Uncharacterized protein</fullName>
    </submittedName>
</protein>
<accession>A0A941ANQ7</accession>
<comment type="caution">
    <text evidence="1">The sequence shown here is derived from an EMBL/GenBank/DDBJ whole genome shotgun (WGS) entry which is preliminary data.</text>
</comment>
<evidence type="ECO:0000313" key="1">
    <source>
        <dbReference type="EMBL" id="MBP3951056.1"/>
    </source>
</evidence>